<sequence>MVAFLRPVCSRPCQPTTNVTASPSANRYIGDNIHLPEHLSMRIWQKPVSVEILTHISKNTAVEQLGIEFTEVGDDYLVGRVPVDHRTHQPFGLLHGGVSVVLAETLGSCGAGFAIPEGYNAVGLDINANHLKGVKTGWVTAMARPVHMGRTTHVWQIDMRNDAGEMTCVSRITMAILAPR</sequence>
<dbReference type="EC" id="4.99.1.1" evidence="4"/>
<dbReference type="AlphaFoldDB" id="C9YCE1"/>
<dbReference type="InterPro" id="IPR029069">
    <property type="entry name" value="HotDog_dom_sf"/>
</dbReference>
<accession>C9YCE1</accession>
<organism evidence="4">
    <name type="scientific">Curvibacter symbiont subsp. Hydra magnipapillata</name>
    <dbReference type="NCBI Taxonomy" id="667019"/>
    <lineage>
        <taxon>Bacteria</taxon>
        <taxon>Pseudomonadati</taxon>
        <taxon>Pseudomonadota</taxon>
        <taxon>Betaproteobacteria</taxon>
        <taxon>Burkholderiales</taxon>
        <taxon>Comamonadaceae</taxon>
        <taxon>Curvibacter</taxon>
    </lineage>
</organism>
<evidence type="ECO:0000313" key="4">
    <source>
        <dbReference type="EMBL" id="CBA30468.1"/>
    </source>
</evidence>
<name>C9YCE1_CURXX</name>
<dbReference type="EMBL" id="FN543105">
    <property type="protein sequence ID" value="CBA30468.1"/>
    <property type="molecule type" value="Genomic_DNA"/>
</dbReference>
<dbReference type="GO" id="GO:0005829">
    <property type="term" value="C:cytosol"/>
    <property type="evidence" value="ECO:0007669"/>
    <property type="project" value="TreeGrafter"/>
</dbReference>
<gene>
    <name evidence="4" type="ORF">Csp_C23700</name>
</gene>
<dbReference type="Pfam" id="PF03061">
    <property type="entry name" value="4HBT"/>
    <property type="match status" value="1"/>
</dbReference>
<keyword evidence="4" id="KW-0456">Lyase</keyword>
<proteinExistence type="inferred from homology"/>
<keyword evidence="2" id="KW-0378">Hydrolase</keyword>
<dbReference type="InterPro" id="IPR006683">
    <property type="entry name" value="Thioestr_dom"/>
</dbReference>
<dbReference type="GO" id="GO:0016829">
    <property type="term" value="F:lyase activity"/>
    <property type="evidence" value="ECO:0007669"/>
    <property type="project" value="UniProtKB-KW"/>
</dbReference>
<evidence type="ECO:0000256" key="2">
    <source>
        <dbReference type="ARBA" id="ARBA00022801"/>
    </source>
</evidence>
<protein>
    <submittedName>
        <fullName evidence="4">UPF0152 protein VC_A0580</fullName>
        <ecNumber evidence="4">4.99.1.1</ecNumber>
    </submittedName>
</protein>
<dbReference type="PANTHER" id="PTHR43240:SF5">
    <property type="entry name" value="1,4-DIHYDROXY-2-NAPHTHOYL-COA THIOESTERASE 1"/>
    <property type="match status" value="1"/>
</dbReference>
<dbReference type="PANTHER" id="PTHR43240">
    <property type="entry name" value="1,4-DIHYDROXY-2-NAPHTHOYL-COA THIOESTERASE 1"/>
    <property type="match status" value="1"/>
</dbReference>
<dbReference type="GO" id="GO:0061522">
    <property type="term" value="F:1,4-dihydroxy-2-naphthoyl-CoA thioesterase activity"/>
    <property type="evidence" value="ECO:0007669"/>
    <property type="project" value="TreeGrafter"/>
</dbReference>
<feature type="domain" description="Thioesterase" evidence="3">
    <location>
        <begin position="91"/>
        <end position="165"/>
    </location>
</feature>
<dbReference type="SUPFAM" id="SSF54637">
    <property type="entry name" value="Thioesterase/thiol ester dehydrase-isomerase"/>
    <property type="match status" value="1"/>
</dbReference>
<dbReference type="NCBIfam" id="TIGR00369">
    <property type="entry name" value="unchar_dom_1"/>
    <property type="match status" value="1"/>
</dbReference>
<dbReference type="Gene3D" id="3.10.129.10">
    <property type="entry name" value="Hotdog Thioesterase"/>
    <property type="match status" value="1"/>
</dbReference>
<evidence type="ECO:0000259" key="3">
    <source>
        <dbReference type="Pfam" id="PF03061"/>
    </source>
</evidence>
<dbReference type="InterPro" id="IPR003736">
    <property type="entry name" value="PAAI_dom"/>
</dbReference>
<reference evidence="4" key="1">
    <citation type="journal article" date="2010" name="Nature">
        <title>The Dynamic genome of Hydra.</title>
        <authorList>
            <person name="Chapman J.A."/>
            <person name="Kirkness E.F."/>
            <person name="Simakov O."/>
            <person name="Hampson S.E."/>
            <person name="Mitros T."/>
            <person name="Weinmaier T."/>
            <person name="Rattei T."/>
            <person name="Balasubramanian P.G."/>
            <person name="Borman J."/>
            <person name="Busam D."/>
            <person name="Disbennett K."/>
            <person name="Pfannkoch C."/>
            <person name="Sumin N."/>
            <person name="Sutton G."/>
            <person name="Viswanathan L."/>
            <person name="Walenz B."/>
            <person name="Goodstein D.M."/>
            <person name="Hellsten U."/>
            <person name="Kawashima T."/>
            <person name="Prochnik S.E."/>
            <person name="Putnam N.H."/>
            <person name="Shu S."/>
            <person name="Blumberg B."/>
            <person name="Dana C.E."/>
            <person name="Gee L."/>
            <person name="Kibler D.F."/>
            <person name="Law L."/>
            <person name="Lindgens D."/>
            <person name="Martinez D.E."/>
            <person name="Peng J."/>
            <person name="Wigge P.A."/>
            <person name="Bertulat B."/>
            <person name="Guder C."/>
            <person name="Nakamura Y."/>
            <person name="Ozbek S."/>
            <person name="Watanabe H."/>
            <person name="Khalturin K."/>
            <person name="Hemmrich G."/>
            <person name="Franke A."/>
            <person name="Augustin R."/>
            <person name="Fraune S."/>
            <person name="Hayakawa E."/>
            <person name="Hayakawa S."/>
            <person name="Hirose M."/>
            <person name="Hwang J."/>
            <person name="Ikeo K."/>
            <person name="Nishimiya-Fujisawa C."/>
            <person name="Ogura A."/>
            <person name="Takahashi T."/>
            <person name="Steinmetz P.R."/>
            <person name="Zhang X."/>
            <person name="Aufschnaiter R."/>
            <person name="Eder M.K."/>
            <person name="Gorny A.K."/>
            <person name="Salvenmoser W."/>
            <person name="Heimberg A.M."/>
            <person name="Wheeler B.M."/>
            <person name="Peterson K.J."/>
            <person name="Boettger A."/>
            <person name="Tischler P."/>
            <person name="Wolf A."/>
            <person name="Gojobori T."/>
            <person name="Remington K.A."/>
            <person name="Strausberg R.L."/>
            <person name="Venter J."/>
            <person name="Technau U."/>
            <person name="Hobmayer B."/>
            <person name="Bosch T.C."/>
            <person name="Holstein T.W."/>
            <person name="Fujisawa T."/>
            <person name="Bode H.R."/>
            <person name="David C.N."/>
            <person name="Rokhsar D.S."/>
            <person name="Steele R.E."/>
        </authorList>
    </citation>
    <scope>NUCLEOTIDE SEQUENCE</scope>
</reference>
<comment type="similarity">
    <text evidence="1">Belongs to the thioesterase PaaI family.</text>
</comment>
<evidence type="ECO:0000256" key="1">
    <source>
        <dbReference type="ARBA" id="ARBA00008324"/>
    </source>
</evidence>
<dbReference type="CDD" id="cd03443">
    <property type="entry name" value="PaaI_thioesterase"/>
    <property type="match status" value="1"/>
</dbReference>